<dbReference type="InterPro" id="IPR032707">
    <property type="entry name" value="MYCBPAP"/>
</dbReference>
<dbReference type="InParanoid" id="B4MPY2"/>
<dbReference type="STRING" id="7260.B4MPY2"/>
<proteinExistence type="predicted"/>
<reference evidence="2 3" key="1">
    <citation type="journal article" date="2007" name="Nature">
        <title>Evolution of genes and genomes on the Drosophila phylogeny.</title>
        <authorList>
            <consortium name="Drosophila 12 Genomes Consortium"/>
            <person name="Clark A.G."/>
            <person name="Eisen M.B."/>
            <person name="Smith D.R."/>
            <person name="Bergman C.M."/>
            <person name="Oliver B."/>
            <person name="Markow T.A."/>
            <person name="Kaufman T.C."/>
            <person name="Kellis M."/>
            <person name="Gelbart W."/>
            <person name="Iyer V.N."/>
            <person name="Pollard D.A."/>
            <person name="Sackton T.B."/>
            <person name="Larracuente A.M."/>
            <person name="Singh N.D."/>
            <person name="Abad J.P."/>
            <person name="Abt D.N."/>
            <person name="Adryan B."/>
            <person name="Aguade M."/>
            <person name="Akashi H."/>
            <person name="Anderson W.W."/>
            <person name="Aquadro C.F."/>
            <person name="Ardell D.H."/>
            <person name="Arguello R."/>
            <person name="Artieri C.G."/>
            <person name="Barbash D.A."/>
            <person name="Barker D."/>
            <person name="Barsanti P."/>
            <person name="Batterham P."/>
            <person name="Batzoglou S."/>
            <person name="Begun D."/>
            <person name="Bhutkar A."/>
            <person name="Blanco E."/>
            <person name="Bosak S.A."/>
            <person name="Bradley R.K."/>
            <person name="Brand A.D."/>
            <person name="Brent M.R."/>
            <person name="Brooks A.N."/>
            <person name="Brown R.H."/>
            <person name="Butlin R.K."/>
            <person name="Caggese C."/>
            <person name="Calvi B.R."/>
            <person name="Bernardo de Carvalho A."/>
            <person name="Caspi A."/>
            <person name="Castrezana S."/>
            <person name="Celniker S.E."/>
            <person name="Chang J.L."/>
            <person name="Chapple C."/>
            <person name="Chatterji S."/>
            <person name="Chinwalla A."/>
            <person name="Civetta A."/>
            <person name="Clifton S.W."/>
            <person name="Comeron J.M."/>
            <person name="Costello J.C."/>
            <person name="Coyne J.A."/>
            <person name="Daub J."/>
            <person name="David R.G."/>
            <person name="Delcher A.L."/>
            <person name="Delehaunty K."/>
            <person name="Do C.B."/>
            <person name="Ebling H."/>
            <person name="Edwards K."/>
            <person name="Eickbush T."/>
            <person name="Evans J.D."/>
            <person name="Filipski A."/>
            <person name="Findeiss S."/>
            <person name="Freyhult E."/>
            <person name="Fulton L."/>
            <person name="Fulton R."/>
            <person name="Garcia A.C."/>
            <person name="Gardiner A."/>
            <person name="Garfield D.A."/>
            <person name="Garvin B.E."/>
            <person name="Gibson G."/>
            <person name="Gilbert D."/>
            <person name="Gnerre S."/>
            <person name="Godfrey J."/>
            <person name="Good R."/>
            <person name="Gotea V."/>
            <person name="Gravely B."/>
            <person name="Greenberg A.J."/>
            <person name="Griffiths-Jones S."/>
            <person name="Gross S."/>
            <person name="Guigo R."/>
            <person name="Gustafson E.A."/>
            <person name="Haerty W."/>
            <person name="Hahn M.W."/>
            <person name="Halligan D.L."/>
            <person name="Halpern A.L."/>
            <person name="Halter G.M."/>
            <person name="Han M.V."/>
            <person name="Heger A."/>
            <person name="Hillier L."/>
            <person name="Hinrichs A.S."/>
            <person name="Holmes I."/>
            <person name="Hoskins R.A."/>
            <person name="Hubisz M.J."/>
            <person name="Hultmark D."/>
            <person name="Huntley M.A."/>
            <person name="Jaffe D.B."/>
            <person name="Jagadeeshan S."/>
            <person name="Jeck W.R."/>
            <person name="Johnson J."/>
            <person name="Jones C.D."/>
            <person name="Jordan W.C."/>
            <person name="Karpen G.H."/>
            <person name="Kataoka E."/>
            <person name="Keightley P.D."/>
            <person name="Kheradpour P."/>
            <person name="Kirkness E.F."/>
            <person name="Koerich L.B."/>
            <person name="Kristiansen K."/>
            <person name="Kudrna D."/>
            <person name="Kulathinal R.J."/>
            <person name="Kumar S."/>
            <person name="Kwok R."/>
            <person name="Lander E."/>
            <person name="Langley C.H."/>
            <person name="Lapoint R."/>
            <person name="Lazzaro B.P."/>
            <person name="Lee S.J."/>
            <person name="Levesque L."/>
            <person name="Li R."/>
            <person name="Lin C.F."/>
            <person name="Lin M.F."/>
            <person name="Lindblad-Toh K."/>
            <person name="Llopart A."/>
            <person name="Long M."/>
            <person name="Low L."/>
            <person name="Lozovsky E."/>
            <person name="Lu J."/>
            <person name="Luo M."/>
            <person name="Machado C.A."/>
            <person name="Makalowski W."/>
            <person name="Marzo M."/>
            <person name="Matsuda M."/>
            <person name="Matzkin L."/>
            <person name="McAllister B."/>
            <person name="McBride C.S."/>
            <person name="McKernan B."/>
            <person name="McKernan K."/>
            <person name="Mendez-Lago M."/>
            <person name="Minx P."/>
            <person name="Mollenhauer M.U."/>
            <person name="Montooth K."/>
            <person name="Mount S.M."/>
            <person name="Mu X."/>
            <person name="Myers E."/>
            <person name="Negre B."/>
            <person name="Newfeld S."/>
            <person name="Nielsen R."/>
            <person name="Noor M.A."/>
            <person name="O'Grady P."/>
            <person name="Pachter L."/>
            <person name="Papaceit M."/>
            <person name="Parisi M.J."/>
            <person name="Parisi M."/>
            <person name="Parts L."/>
            <person name="Pedersen J.S."/>
            <person name="Pesole G."/>
            <person name="Phillippy A.M."/>
            <person name="Ponting C.P."/>
            <person name="Pop M."/>
            <person name="Porcelli D."/>
            <person name="Powell J.R."/>
            <person name="Prohaska S."/>
            <person name="Pruitt K."/>
            <person name="Puig M."/>
            <person name="Quesneville H."/>
            <person name="Ram K.R."/>
            <person name="Rand D."/>
            <person name="Rasmussen M.D."/>
            <person name="Reed L.K."/>
            <person name="Reenan R."/>
            <person name="Reily A."/>
            <person name="Remington K.A."/>
            <person name="Rieger T.T."/>
            <person name="Ritchie M.G."/>
            <person name="Robin C."/>
            <person name="Rogers Y.H."/>
            <person name="Rohde C."/>
            <person name="Rozas J."/>
            <person name="Rubenfield M.J."/>
            <person name="Ruiz A."/>
            <person name="Russo S."/>
            <person name="Salzberg S.L."/>
            <person name="Sanchez-Gracia A."/>
            <person name="Saranga D.J."/>
            <person name="Sato H."/>
            <person name="Schaeffer S.W."/>
            <person name="Schatz M.C."/>
            <person name="Schlenke T."/>
            <person name="Schwartz R."/>
            <person name="Segarra C."/>
            <person name="Singh R.S."/>
            <person name="Sirot L."/>
            <person name="Sirota M."/>
            <person name="Sisneros N.B."/>
            <person name="Smith C.D."/>
            <person name="Smith T.F."/>
            <person name="Spieth J."/>
            <person name="Stage D.E."/>
            <person name="Stark A."/>
            <person name="Stephan W."/>
            <person name="Strausberg R.L."/>
            <person name="Strempel S."/>
            <person name="Sturgill D."/>
            <person name="Sutton G."/>
            <person name="Sutton G.G."/>
            <person name="Tao W."/>
            <person name="Teichmann S."/>
            <person name="Tobari Y.N."/>
            <person name="Tomimura Y."/>
            <person name="Tsolas J.M."/>
            <person name="Valente V.L."/>
            <person name="Venter E."/>
            <person name="Venter J.C."/>
            <person name="Vicario S."/>
            <person name="Vieira F.G."/>
            <person name="Vilella A.J."/>
            <person name="Villasante A."/>
            <person name="Walenz B."/>
            <person name="Wang J."/>
            <person name="Wasserman M."/>
            <person name="Watts T."/>
            <person name="Wilson D."/>
            <person name="Wilson R.K."/>
            <person name="Wing R.A."/>
            <person name="Wolfner M.F."/>
            <person name="Wong A."/>
            <person name="Wong G.K."/>
            <person name="Wu C.I."/>
            <person name="Wu G."/>
            <person name="Yamamoto D."/>
            <person name="Yang H.P."/>
            <person name="Yang S.P."/>
            <person name="Yorke J.A."/>
            <person name="Yoshida K."/>
            <person name="Zdobnov E."/>
            <person name="Zhang P."/>
            <person name="Zhang Y."/>
            <person name="Zimin A.V."/>
            <person name="Baldwin J."/>
            <person name="Abdouelleil A."/>
            <person name="Abdulkadir J."/>
            <person name="Abebe A."/>
            <person name="Abera B."/>
            <person name="Abreu J."/>
            <person name="Acer S.C."/>
            <person name="Aftuck L."/>
            <person name="Alexander A."/>
            <person name="An P."/>
            <person name="Anderson E."/>
            <person name="Anderson S."/>
            <person name="Arachi H."/>
            <person name="Azer M."/>
            <person name="Bachantsang P."/>
            <person name="Barry A."/>
            <person name="Bayul T."/>
            <person name="Berlin A."/>
            <person name="Bessette D."/>
            <person name="Bloom T."/>
            <person name="Blye J."/>
            <person name="Boguslavskiy L."/>
            <person name="Bonnet C."/>
            <person name="Boukhgalter B."/>
            <person name="Bourzgui I."/>
            <person name="Brown A."/>
            <person name="Cahill P."/>
            <person name="Channer S."/>
            <person name="Cheshatsang Y."/>
            <person name="Chuda L."/>
            <person name="Citroen M."/>
            <person name="Collymore A."/>
            <person name="Cooke P."/>
            <person name="Costello M."/>
            <person name="D'Aco K."/>
            <person name="Daza R."/>
            <person name="De Haan G."/>
            <person name="DeGray S."/>
            <person name="DeMaso C."/>
            <person name="Dhargay N."/>
            <person name="Dooley K."/>
            <person name="Dooley E."/>
            <person name="Doricent M."/>
            <person name="Dorje P."/>
            <person name="Dorjee K."/>
            <person name="Dupes A."/>
            <person name="Elong R."/>
            <person name="Falk J."/>
            <person name="Farina A."/>
            <person name="Faro S."/>
            <person name="Ferguson D."/>
            <person name="Fisher S."/>
            <person name="Foley C.D."/>
            <person name="Franke A."/>
            <person name="Friedrich D."/>
            <person name="Gadbois L."/>
            <person name="Gearin G."/>
            <person name="Gearin C.R."/>
            <person name="Giannoukos G."/>
            <person name="Goode T."/>
            <person name="Graham J."/>
            <person name="Grandbois E."/>
            <person name="Grewal S."/>
            <person name="Gyaltsen K."/>
            <person name="Hafez N."/>
            <person name="Hagos B."/>
            <person name="Hall J."/>
            <person name="Henson C."/>
            <person name="Hollinger A."/>
            <person name="Honan T."/>
            <person name="Huard M.D."/>
            <person name="Hughes L."/>
            <person name="Hurhula B."/>
            <person name="Husby M.E."/>
            <person name="Kamat A."/>
            <person name="Kanga B."/>
            <person name="Kashin S."/>
            <person name="Khazanovich D."/>
            <person name="Kisner P."/>
            <person name="Lance K."/>
            <person name="Lara M."/>
            <person name="Lee W."/>
            <person name="Lennon N."/>
            <person name="Letendre F."/>
            <person name="LeVine R."/>
            <person name="Lipovsky A."/>
            <person name="Liu X."/>
            <person name="Liu J."/>
            <person name="Liu S."/>
            <person name="Lokyitsang T."/>
            <person name="Lokyitsang Y."/>
            <person name="Lubonja R."/>
            <person name="Lui A."/>
            <person name="MacDonald P."/>
            <person name="Magnisalis V."/>
            <person name="Maru K."/>
            <person name="Matthews C."/>
            <person name="McCusker W."/>
            <person name="McDonough S."/>
            <person name="Mehta T."/>
            <person name="Meldrim J."/>
            <person name="Meneus L."/>
            <person name="Mihai O."/>
            <person name="Mihalev A."/>
            <person name="Mihova T."/>
            <person name="Mittelman R."/>
            <person name="Mlenga V."/>
            <person name="Montmayeur A."/>
            <person name="Mulrain L."/>
            <person name="Navidi A."/>
            <person name="Naylor J."/>
            <person name="Negash T."/>
            <person name="Nguyen T."/>
            <person name="Nguyen N."/>
            <person name="Nicol R."/>
            <person name="Norbu C."/>
            <person name="Norbu N."/>
            <person name="Novod N."/>
            <person name="O'Neill B."/>
            <person name="Osman S."/>
            <person name="Markiewicz E."/>
            <person name="Oyono O.L."/>
            <person name="Patti C."/>
            <person name="Phunkhang P."/>
            <person name="Pierre F."/>
            <person name="Priest M."/>
            <person name="Raghuraman S."/>
            <person name="Rege F."/>
            <person name="Reyes R."/>
            <person name="Rise C."/>
            <person name="Rogov P."/>
            <person name="Ross K."/>
            <person name="Ryan E."/>
            <person name="Settipalli S."/>
            <person name="Shea T."/>
            <person name="Sherpa N."/>
            <person name="Shi L."/>
            <person name="Shih D."/>
            <person name="Sparrow T."/>
            <person name="Spaulding J."/>
            <person name="Stalker J."/>
            <person name="Stange-Thomann N."/>
            <person name="Stavropoulos S."/>
            <person name="Stone C."/>
            <person name="Strader C."/>
            <person name="Tesfaye S."/>
            <person name="Thomson T."/>
            <person name="Thoulutsang Y."/>
            <person name="Thoulutsang D."/>
            <person name="Topham K."/>
            <person name="Topping I."/>
            <person name="Tsamla T."/>
            <person name="Vassiliev H."/>
            <person name="Vo A."/>
            <person name="Wangchuk T."/>
            <person name="Wangdi T."/>
            <person name="Weiand M."/>
            <person name="Wilkinson J."/>
            <person name="Wilson A."/>
            <person name="Yadav S."/>
            <person name="Young G."/>
            <person name="Yu Q."/>
            <person name="Zembek L."/>
            <person name="Zhong D."/>
            <person name="Zimmer A."/>
            <person name="Zwirko Z."/>
            <person name="Jaffe D.B."/>
            <person name="Alvarez P."/>
            <person name="Brockman W."/>
            <person name="Butler J."/>
            <person name="Chin C."/>
            <person name="Gnerre S."/>
            <person name="Grabherr M."/>
            <person name="Kleber M."/>
            <person name="Mauceli E."/>
            <person name="MacCallum I."/>
        </authorList>
    </citation>
    <scope>NUCLEOTIDE SEQUENCE [LARGE SCALE GENOMIC DNA]</scope>
    <source>
        <strain evidence="3">Tucson 14030-0811.24</strain>
    </source>
</reference>
<feature type="compositionally biased region" description="Polar residues" evidence="1">
    <location>
        <begin position="292"/>
        <end position="301"/>
    </location>
</feature>
<accession>B4MPY2</accession>
<organism evidence="3">
    <name type="scientific">Drosophila willistoni</name>
    <name type="common">Fruit fly</name>
    <dbReference type="NCBI Taxonomy" id="7260"/>
    <lineage>
        <taxon>Eukaryota</taxon>
        <taxon>Metazoa</taxon>
        <taxon>Ecdysozoa</taxon>
        <taxon>Arthropoda</taxon>
        <taxon>Hexapoda</taxon>
        <taxon>Insecta</taxon>
        <taxon>Pterygota</taxon>
        <taxon>Neoptera</taxon>
        <taxon>Endopterygota</taxon>
        <taxon>Diptera</taxon>
        <taxon>Brachycera</taxon>
        <taxon>Muscomorpha</taxon>
        <taxon>Ephydroidea</taxon>
        <taxon>Drosophilidae</taxon>
        <taxon>Drosophila</taxon>
        <taxon>Sophophora</taxon>
    </lineage>
</organism>
<feature type="compositionally biased region" description="Low complexity" evidence="1">
    <location>
        <begin position="10"/>
        <end position="24"/>
    </location>
</feature>
<evidence type="ECO:0000256" key="1">
    <source>
        <dbReference type="SAM" id="MobiDB-lite"/>
    </source>
</evidence>
<feature type="region of interest" description="Disordered" evidence="1">
    <location>
        <begin position="1"/>
        <end position="26"/>
    </location>
</feature>
<dbReference type="eggNOG" id="ENOG502QT8X">
    <property type="taxonomic scope" value="Eukaryota"/>
</dbReference>
<dbReference type="OMA" id="DPRLKCW"/>
<dbReference type="PANTHER" id="PTHR48421:SF1">
    <property type="entry name" value="MYCBP-ASSOCIATED PROTEIN"/>
    <property type="match status" value="1"/>
</dbReference>
<sequence>MSDSIDNLLADSQNQSNNNINNNDADSDEEVIEGMALLEGNYQVLRQWVPPAPNYWDAPPKAIIKSAEVRSDSFCDFDANEFDSVDPATADPRLVNWQRTLQRRKKIQQRIQRHTGKRAEDVLFNRQTTIDERNKQMLLRVLDNANRQNPTRVRNLKSGMSKLKPRCDLEMCREINELVATRPKPQQLEIVGLPEVTQMELASNKPGKESKWAASNALDEHLKQNVDDIKRVLEFAPDTDKLQVTSTWTRPTVKRMKKAFCYEENLKEISTDTDNDNEPYTEEKTPEPVLQPETSEQSSGVDLTMGGLKINGCLYSFRELVPRAFAEIQVTLQCDPHQRVVKTLLEIENLGPKVLCGMWQLRRMRAQKGSVIDTNLESFEFIFDNRNFSLEAGEIRHIDVMFRPQCVGLFKQSWCLYLSQSPFCGTRYLIIRVQGLCTMPVVYRMRLDDHLRHPIQSYENQMATKVSLQQADMAITLAEMKNSGPQCPYNRTLNELEIFNAQNPSYRCERYGDLESLKELYDLMKKPRQPNWDFQIETLQKLIMCQEGLIQRQTLQNRFIELLEPMKTGQQAEVHTLEFSREKDRTCLIYVTGGIKNTIDEWENMAMGLEQQFFKNEYQRQLVKQRKPETDELMEEVAPSLSNESTKDVDTEKVLKKVKGSKYFRDALYMQTYDLLCHAAENLVSIIESTGHG</sequence>
<evidence type="ECO:0000313" key="3">
    <source>
        <dbReference type="Proteomes" id="UP000007798"/>
    </source>
</evidence>
<protein>
    <submittedName>
        <fullName evidence="2">GK21792</fullName>
    </submittedName>
</protein>
<dbReference type="Pfam" id="PF14646">
    <property type="entry name" value="MYCBPAP"/>
    <property type="match status" value="1"/>
</dbReference>
<feature type="compositionally biased region" description="Acidic residues" evidence="1">
    <location>
        <begin position="271"/>
        <end position="280"/>
    </location>
</feature>
<dbReference type="OrthoDB" id="10263316at2759"/>
<dbReference type="PANTHER" id="PTHR48421">
    <property type="entry name" value="MYCBP-ASSOCIATED PROTEIN"/>
    <property type="match status" value="1"/>
</dbReference>
<evidence type="ECO:0000313" key="2">
    <source>
        <dbReference type="EMBL" id="EDW74171.1"/>
    </source>
</evidence>
<dbReference type="Proteomes" id="UP000007798">
    <property type="component" value="Unassembled WGS sequence"/>
</dbReference>
<name>B4MPY2_DROWI</name>
<dbReference type="EMBL" id="CH963849">
    <property type="protein sequence ID" value="EDW74171.1"/>
    <property type="molecule type" value="Genomic_DNA"/>
</dbReference>
<dbReference type="PhylomeDB" id="B4MPY2"/>
<keyword evidence="3" id="KW-1185">Reference proteome</keyword>
<dbReference type="AlphaFoldDB" id="B4MPY2"/>
<dbReference type="HOGENOM" id="CLU_026465_0_0_1"/>
<feature type="region of interest" description="Disordered" evidence="1">
    <location>
        <begin position="268"/>
        <end position="301"/>
    </location>
</feature>
<gene>
    <name evidence="2" type="primary">Dwil\GK21792</name>
    <name evidence="2" type="ORF">Dwil_GK21792</name>
</gene>